<keyword evidence="1" id="KW-0472">Membrane</keyword>
<keyword evidence="1" id="KW-1133">Transmembrane helix</keyword>
<name>A0A7X9UBI2_9ACTN</name>
<proteinExistence type="predicted"/>
<dbReference type="PANTHER" id="PTHR36434">
    <property type="entry name" value="MEMBRANE PROTEASE YUGP-RELATED"/>
    <property type="match status" value="1"/>
</dbReference>
<dbReference type="PANTHER" id="PTHR36434:SF1">
    <property type="entry name" value="MEMBRANE PROTEASE YUGP-RELATED"/>
    <property type="match status" value="1"/>
</dbReference>
<dbReference type="Pfam" id="PF04298">
    <property type="entry name" value="Zn_peptidase_2"/>
    <property type="match status" value="1"/>
</dbReference>
<comment type="caution">
    <text evidence="2">The sequence shown here is derived from an EMBL/GenBank/DDBJ whole genome shotgun (WGS) entry which is preliminary data.</text>
</comment>
<keyword evidence="1" id="KW-0812">Transmembrane</keyword>
<organism evidence="2 3">
    <name type="scientific">Collinsella acetigenes</name>
    <dbReference type="NCBI Taxonomy" id="2713419"/>
    <lineage>
        <taxon>Bacteria</taxon>
        <taxon>Bacillati</taxon>
        <taxon>Actinomycetota</taxon>
        <taxon>Coriobacteriia</taxon>
        <taxon>Coriobacteriales</taxon>
        <taxon>Coriobacteriaceae</taxon>
        <taxon>Collinsella</taxon>
    </lineage>
</organism>
<evidence type="ECO:0000313" key="2">
    <source>
        <dbReference type="EMBL" id="NMF55433.1"/>
    </source>
</evidence>
<dbReference type="EMBL" id="JABBCP010000002">
    <property type="protein sequence ID" value="NMF55433.1"/>
    <property type="molecule type" value="Genomic_DNA"/>
</dbReference>
<accession>A0A7X9UBI2</accession>
<dbReference type="RefSeq" id="WP_169277114.1">
    <property type="nucleotide sequence ID" value="NZ_JABBCP010000002.1"/>
</dbReference>
<dbReference type="AlphaFoldDB" id="A0A7X9UBI2"/>
<protein>
    <submittedName>
        <fullName evidence="2">Zinc metallopeptidase</fullName>
    </submittedName>
</protein>
<evidence type="ECO:0000256" key="1">
    <source>
        <dbReference type="SAM" id="Phobius"/>
    </source>
</evidence>
<reference evidence="2 3" key="1">
    <citation type="submission" date="2020-04" db="EMBL/GenBank/DDBJ databases">
        <title>Collinsella sp. KGMB02528 nov., an anaerobic actinobacterium isolated from human feces.</title>
        <authorList>
            <person name="Han K.-I."/>
            <person name="Eom M.K."/>
            <person name="Kim J.-S."/>
            <person name="Lee K.C."/>
            <person name="Suh M.K."/>
            <person name="Park S.-H."/>
            <person name="Lee J.H."/>
            <person name="Kang S.W."/>
            <person name="Park J.-E."/>
            <person name="Oh B.S."/>
            <person name="Yu S.Y."/>
            <person name="Choi S.-H."/>
            <person name="Lee D.H."/>
            <person name="Yoon H."/>
            <person name="Kim B.-Y."/>
            <person name="Lee J.H."/>
            <person name="Lee J.-S."/>
        </authorList>
    </citation>
    <scope>NUCLEOTIDE SEQUENCE [LARGE SCALE GENOMIC DNA]</scope>
    <source>
        <strain evidence="2 3">KGMB02528</strain>
    </source>
</reference>
<sequence length="234" mass="25203">MPYYGYGYGYGMDPLYLLVVLVSTVIGLAAQAYIKSTYGTWSNVKSDGITGAEAARRMLDANGCQNVDIKSIGGTLTDNYNPTDSNLYLSRDNQYGGSVASVAVACHEAGHAAQHEQGYAMMKLRSALVPVVNLTQNAWTIVFILGVALNLAGLTTLAIWLFSFSVLFQVVTLPVEIDASRRGVRYIQESGMSAQQVRGAKKVLTAAALTYVAAALSSVIQLLYLLARTSRRND</sequence>
<keyword evidence="3" id="KW-1185">Reference proteome</keyword>
<gene>
    <name evidence="2" type="ORF">HF320_03685</name>
</gene>
<dbReference type="Proteomes" id="UP000546970">
    <property type="component" value="Unassembled WGS sequence"/>
</dbReference>
<feature type="transmembrane region" description="Helical" evidence="1">
    <location>
        <begin position="203"/>
        <end position="227"/>
    </location>
</feature>
<feature type="transmembrane region" description="Helical" evidence="1">
    <location>
        <begin position="15"/>
        <end position="34"/>
    </location>
</feature>
<dbReference type="InterPro" id="IPR007395">
    <property type="entry name" value="Zn_peptidase_2"/>
</dbReference>
<evidence type="ECO:0000313" key="3">
    <source>
        <dbReference type="Proteomes" id="UP000546970"/>
    </source>
</evidence>